<dbReference type="GO" id="GO:0051010">
    <property type="term" value="F:microtubule plus-end binding"/>
    <property type="evidence" value="ECO:0007669"/>
    <property type="project" value="TreeGrafter"/>
</dbReference>
<dbReference type="SUPFAM" id="SSF54236">
    <property type="entry name" value="Ubiquitin-like"/>
    <property type="match status" value="1"/>
</dbReference>
<dbReference type="InterPro" id="IPR036859">
    <property type="entry name" value="CAP-Gly_dom_sf"/>
</dbReference>
<dbReference type="SMART" id="SM01052">
    <property type="entry name" value="CAP_GLY"/>
    <property type="match status" value="1"/>
</dbReference>
<proteinExistence type="inferred from homology"/>
<dbReference type="PROSITE" id="PS50053">
    <property type="entry name" value="UBIQUITIN_2"/>
    <property type="match status" value="1"/>
</dbReference>
<comment type="similarity">
    <text evidence="4">Belongs to the TBCB family.</text>
</comment>
<dbReference type="GO" id="GO:0007023">
    <property type="term" value="P:post-chaperonin tubulin folding pathway"/>
    <property type="evidence" value="ECO:0007669"/>
    <property type="project" value="InterPro"/>
</dbReference>
<protein>
    <recommendedName>
        <fullName evidence="9">Tubulin folding cofactor B</fullName>
    </recommendedName>
</protein>
<dbReference type="GO" id="GO:0005829">
    <property type="term" value="C:cytosol"/>
    <property type="evidence" value="ECO:0007669"/>
    <property type="project" value="UniProtKB-ARBA"/>
</dbReference>
<reference evidence="7" key="1">
    <citation type="submission" date="2020-01" db="EMBL/GenBank/DDBJ databases">
        <title>Development of genomics and gene disruption for Polysphondylium violaceum indicates a role for the polyketide synthase stlB in stalk morphogenesis.</title>
        <authorList>
            <person name="Narita B."/>
            <person name="Kawabe Y."/>
            <person name="Kin K."/>
            <person name="Saito T."/>
            <person name="Gibbs R."/>
            <person name="Kuspa A."/>
            <person name="Muzny D."/>
            <person name="Queller D."/>
            <person name="Richards S."/>
            <person name="Strassman J."/>
            <person name="Sucgang R."/>
            <person name="Worley K."/>
            <person name="Schaap P."/>
        </authorList>
    </citation>
    <scope>NUCLEOTIDE SEQUENCE</scope>
    <source>
        <strain evidence="7">QSvi11</strain>
    </source>
</reference>
<name>A0A8J4PZI9_9MYCE</name>
<dbReference type="InterPro" id="IPR000626">
    <property type="entry name" value="Ubiquitin-like_dom"/>
</dbReference>
<evidence type="ECO:0008006" key="9">
    <source>
        <dbReference type="Google" id="ProtNLM"/>
    </source>
</evidence>
<evidence type="ECO:0000256" key="1">
    <source>
        <dbReference type="ARBA" id="ARBA00004496"/>
    </source>
</evidence>
<evidence type="ECO:0000313" key="8">
    <source>
        <dbReference type="Proteomes" id="UP000695562"/>
    </source>
</evidence>
<dbReference type="Gene3D" id="2.30.30.190">
    <property type="entry name" value="CAP Gly-rich-like domain"/>
    <property type="match status" value="1"/>
</dbReference>
<dbReference type="PANTHER" id="PTHR18916">
    <property type="entry name" value="DYNACTIN 1-RELATED MICROTUBULE-BINDING"/>
    <property type="match status" value="1"/>
</dbReference>
<dbReference type="AlphaFoldDB" id="A0A8J4PZI9"/>
<dbReference type="GO" id="GO:0035371">
    <property type="term" value="C:microtubule plus-end"/>
    <property type="evidence" value="ECO:0007669"/>
    <property type="project" value="TreeGrafter"/>
</dbReference>
<dbReference type="Proteomes" id="UP000695562">
    <property type="component" value="Unassembled WGS sequence"/>
</dbReference>
<comment type="caution">
    <text evidence="7">The sequence shown here is derived from an EMBL/GenBank/DDBJ whole genome shotgun (WGS) entry which is preliminary data.</text>
</comment>
<feature type="domain" description="CAP-Gly" evidence="6">
    <location>
        <begin position="202"/>
        <end position="244"/>
    </location>
</feature>
<dbReference type="FunFam" id="2.30.30.190:FF:000013">
    <property type="entry name" value="Tubulin-folding cofactor B"/>
    <property type="match status" value="1"/>
</dbReference>
<evidence type="ECO:0000313" key="7">
    <source>
        <dbReference type="EMBL" id="KAF2076480.1"/>
    </source>
</evidence>
<dbReference type="EMBL" id="AJWJ01000059">
    <property type="protein sequence ID" value="KAF2076480.1"/>
    <property type="molecule type" value="Genomic_DNA"/>
</dbReference>
<evidence type="ECO:0000259" key="6">
    <source>
        <dbReference type="PROSITE" id="PS50245"/>
    </source>
</evidence>
<dbReference type="OrthoDB" id="2130750at2759"/>
<dbReference type="InterPro" id="IPR000938">
    <property type="entry name" value="CAP-Gly_domain"/>
</dbReference>
<dbReference type="PANTHER" id="PTHR18916:SF85">
    <property type="entry name" value="TUBULIN-FOLDING COFACTOR B"/>
    <property type="match status" value="1"/>
</dbReference>
<dbReference type="PROSITE" id="PS00845">
    <property type="entry name" value="CAP_GLY_1"/>
    <property type="match status" value="1"/>
</dbReference>
<organism evidence="7 8">
    <name type="scientific">Polysphondylium violaceum</name>
    <dbReference type="NCBI Taxonomy" id="133409"/>
    <lineage>
        <taxon>Eukaryota</taxon>
        <taxon>Amoebozoa</taxon>
        <taxon>Evosea</taxon>
        <taxon>Eumycetozoa</taxon>
        <taxon>Dictyostelia</taxon>
        <taxon>Dictyosteliales</taxon>
        <taxon>Dictyosteliaceae</taxon>
        <taxon>Polysphondylium</taxon>
    </lineage>
</organism>
<dbReference type="GO" id="GO:0005634">
    <property type="term" value="C:nucleus"/>
    <property type="evidence" value="ECO:0007669"/>
    <property type="project" value="TreeGrafter"/>
</dbReference>
<dbReference type="InterPro" id="IPR029071">
    <property type="entry name" value="Ubiquitin-like_domsf"/>
</dbReference>
<dbReference type="InterPro" id="IPR045172">
    <property type="entry name" value="TBCB_Ubl"/>
</dbReference>
<dbReference type="GO" id="GO:0043014">
    <property type="term" value="F:alpha-tubulin binding"/>
    <property type="evidence" value="ECO:0007669"/>
    <property type="project" value="InterPro"/>
</dbReference>
<comment type="subcellular location">
    <subcellularLocation>
        <location evidence="1">Cytoplasm</location>
    </subcellularLocation>
</comment>
<dbReference type="Pfam" id="PF14560">
    <property type="entry name" value="Ubiquitin_2"/>
    <property type="match status" value="1"/>
</dbReference>
<dbReference type="SUPFAM" id="SSF74924">
    <property type="entry name" value="Cap-Gly domain"/>
    <property type="match status" value="1"/>
</dbReference>
<gene>
    <name evidence="7" type="ORF">CYY_002220</name>
</gene>
<dbReference type="GO" id="GO:0007021">
    <property type="term" value="P:tubulin complex assembly"/>
    <property type="evidence" value="ECO:0007669"/>
    <property type="project" value="InterPro"/>
</dbReference>
<feature type="domain" description="Ubiquitin-like" evidence="5">
    <location>
        <begin position="31"/>
        <end position="118"/>
    </location>
</feature>
<accession>A0A8J4PZI9</accession>
<evidence type="ECO:0000256" key="3">
    <source>
        <dbReference type="ARBA" id="ARBA00023186"/>
    </source>
</evidence>
<dbReference type="PROSITE" id="PS50245">
    <property type="entry name" value="CAP_GLY_2"/>
    <property type="match status" value="1"/>
</dbReference>
<evidence type="ECO:0000256" key="2">
    <source>
        <dbReference type="ARBA" id="ARBA00022490"/>
    </source>
</evidence>
<keyword evidence="8" id="KW-1185">Reference proteome</keyword>
<keyword evidence="2" id="KW-0963">Cytoplasm</keyword>
<dbReference type="Pfam" id="PF01302">
    <property type="entry name" value="CAP_GLY"/>
    <property type="match status" value="1"/>
</dbReference>
<evidence type="ECO:0000259" key="5">
    <source>
        <dbReference type="PROSITE" id="PS50053"/>
    </source>
</evidence>
<dbReference type="Gene3D" id="3.10.20.90">
    <property type="entry name" value="Phosphatidylinositol 3-kinase Catalytic Subunit, Chain A, domain 1"/>
    <property type="match status" value="1"/>
</dbReference>
<sequence length="258" mass="29170">MGSDYEVLRGYVIGSGSDSNQQKAPEGQVRLEITHSVLSDDTLGANNYKNFHLNLTVKEFKEKLYRFVGTEPKYMTLVIREQNKITEIKKLDDEEKTLEQYQIQDGLNVHIIDNDPNNYISELQDTSKVEKATMTDEEYNKREGTYKKWIEEQQKSNTNTSTATTATTSTPEVTIKVGDRCQVTSDDPNNYDIRLGTVSYSGTTEFSSGHWIGVTLDLPLGKNDGSVKGKRYFECSPKYGCFVKPSNVIVGDFPEEEI</sequence>
<dbReference type="GO" id="GO:0031122">
    <property type="term" value="P:cytoplasmic microtubule organization"/>
    <property type="evidence" value="ECO:0007669"/>
    <property type="project" value="TreeGrafter"/>
</dbReference>
<evidence type="ECO:0000256" key="4">
    <source>
        <dbReference type="ARBA" id="ARBA00025779"/>
    </source>
</evidence>
<dbReference type="CDD" id="cd01789">
    <property type="entry name" value="Ubl_TBCB"/>
    <property type="match status" value="1"/>
</dbReference>
<keyword evidence="3" id="KW-0143">Chaperone</keyword>